<evidence type="ECO:0000313" key="3">
    <source>
        <dbReference type="Proteomes" id="UP000664771"/>
    </source>
</evidence>
<proteinExistence type="predicted"/>
<gene>
    <name evidence="2" type="ORF">J2D73_19115</name>
</gene>
<protein>
    <submittedName>
        <fullName evidence="2">DUF669 domain-containing protein</fullName>
    </submittedName>
</protein>
<organism evidence="2 3">
    <name type="scientific">Acetobacter sacchari</name>
    <dbReference type="NCBI Taxonomy" id="2661687"/>
    <lineage>
        <taxon>Bacteria</taxon>
        <taxon>Pseudomonadati</taxon>
        <taxon>Pseudomonadota</taxon>
        <taxon>Alphaproteobacteria</taxon>
        <taxon>Acetobacterales</taxon>
        <taxon>Acetobacteraceae</taxon>
        <taxon>Acetobacter</taxon>
    </lineage>
</organism>
<evidence type="ECO:0000313" key="2">
    <source>
        <dbReference type="EMBL" id="MBO1361896.1"/>
    </source>
</evidence>
<dbReference type="Pfam" id="PF05037">
    <property type="entry name" value="DUF669"/>
    <property type="match status" value="1"/>
</dbReference>
<sequence length="188" mass="20829">MGNLSDCNYADAPDAPEFDLLPPGDYTGEIESAEMKDTKSRDGRYIKLKIQIDGSNRKLFHNLNVYNPSQQAQEIGRSQLKKIAETNGRVIDDSEDLVMCRVKMRVAVRPARGEYAAQNEIKSFMDLDGGSKGASVPRETRVAQANNGPVARAAASRPVQSSQAEKPWLKKRQETQNATADLDDEIPY</sequence>
<name>A0ABS3M163_9PROT</name>
<comment type="caution">
    <text evidence="2">The sequence shown here is derived from an EMBL/GenBank/DDBJ whole genome shotgun (WGS) entry which is preliminary data.</text>
</comment>
<dbReference type="RefSeq" id="WP_207883925.1">
    <property type="nucleotide sequence ID" value="NZ_JAFVMF010000035.1"/>
</dbReference>
<evidence type="ECO:0000256" key="1">
    <source>
        <dbReference type="SAM" id="MobiDB-lite"/>
    </source>
</evidence>
<dbReference type="EMBL" id="JAFVMF010000035">
    <property type="protein sequence ID" value="MBO1361896.1"/>
    <property type="molecule type" value="Genomic_DNA"/>
</dbReference>
<dbReference type="Proteomes" id="UP000664771">
    <property type="component" value="Unassembled WGS sequence"/>
</dbReference>
<feature type="region of interest" description="Disordered" evidence="1">
    <location>
        <begin position="1"/>
        <end position="27"/>
    </location>
</feature>
<reference evidence="2 3" key="1">
    <citation type="submission" date="2021-03" db="EMBL/GenBank/DDBJ databases">
        <title>The complete genome sequence of Acetobacter sacchari TBRC 11175.</title>
        <authorList>
            <person name="Charoenyingcharoen P."/>
            <person name="Yukphan P."/>
        </authorList>
    </citation>
    <scope>NUCLEOTIDE SEQUENCE [LARGE SCALE GENOMIC DNA]</scope>
    <source>
        <strain evidence="2 3">TBRC 11175</strain>
    </source>
</reference>
<keyword evidence="3" id="KW-1185">Reference proteome</keyword>
<dbReference type="InterPro" id="IPR007731">
    <property type="entry name" value="DUF669"/>
</dbReference>
<accession>A0ABS3M163</accession>
<feature type="region of interest" description="Disordered" evidence="1">
    <location>
        <begin position="127"/>
        <end position="188"/>
    </location>
</feature>